<reference evidence="1 2" key="1">
    <citation type="journal article" date="2019" name="Microb. Cell Fact.">
        <title>Exploring novel herbicidin analogues by transcriptional regulator overexpression and MS/MS molecular networking.</title>
        <authorList>
            <person name="Shi Y."/>
            <person name="Gu R."/>
            <person name="Li Y."/>
            <person name="Wang X."/>
            <person name="Ren W."/>
            <person name="Li X."/>
            <person name="Wang L."/>
            <person name="Xie Y."/>
            <person name="Hong B."/>
        </authorList>
    </citation>
    <scope>NUCLEOTIDE SEQUENCE [LARGE SCALE GENOMIC DNA]</scope>
    <source>
        <strain evidence="1 2">US-43</strain>
    </source>
</reference>
<accession>A0A5N5WE83</accession>
<organism evidence="1 2">
    <name type="scientific">Streptomyces mobaraensis</name>
    <name type="common">Streptoverticillium mobaraense</name>
    <dbReference type="NCBI Taxonomy" id="35621"/>
    <lineage>
        <taxon>Bacteria</taxon>
        <taxon>Bacillati</taxon>
        <taxon>Actinomycetota</taxon>
        <taxon>Actinomycetes</taxon>
        <taxon>Kitasatosporales</taxon>
        <taxon>Streptomycetaceae</taxon>
        <taxon>Streptomyces</taxon>
    </lineage>
</organism>
<evidence type="ECO:0000313" key="1">
    <source>
        <dbReference type="EMBL" id="KAB7850037.1"/>
    </source>
</evidence>
<evidence type="ECO:0000313" key="2">
    <source>
        <dbReference type="Proteomes" id="UP000327000"/>
    </source>
</evidence>
<dbReference type="EMBL" id="VOKX01000009">
    <property type="protein sequence ID" value="KAB7850037.1"/>
    <property type="molecule type" value="Genomic_DNA"/>
</dbReference>
<dbReference type="RefSeq" id="WP_004952953.1">
    <property type="nucleotide sequence ID" value="NZ_JBFADJ010000016.1"/>
</dbReference>
<name>A0A5N5WE83_STRMB</name>
<dbReference type="AlphaFoldDB" id="A0A5N5WE83"/>
<comment type="caution">
    <text evidence="1">The sequence shown here is derived from an EMBL/GenBank/DDBJ whole genome shotgun (WGS) entry which is preliminary data.</text>
</comment>
<dbReference type="OrthoDB" id="4306266at2"/>
<protein>
    <submittedName>
        <fullName evidence="1">Uncharacterized protein</fullName>
    </submittedName>
</protein>
<dbReference type="Proteomes" id="UP000327000">
    <property type="component" value="Unassembled WGS sequence"/>
</dbReference>
<proteinExistence type="predicted"/>
<keyword evidence="2" id="KW-1185">Reference proteome</keyword>
<gene>
    <name evidence="1" type="ORF">FRZ00_05330</name>
</gene>
<sequence>MTTREELHDLIDRIDPDELAAVAALLHSYARRDTARGAAEPPYPRSVGILSEAPPDLSARVDDYLSDGFGR</sequence>